<reference evidence="2 3" key="1">
    <citation type="submission" date="2019-07" db="EMBL/GenBank/DDBJ databases">
        <title>Draft genome sequences of 15 bacterial species constituting the stable defined intestinal microbiota of the GM15 gnotobiotic mouse model.</title>
        <authorList>
            <person name="Elie C."/>
            <person name="Mathieu A."/>
            <person name="Saliou A."/>
            <person name="Darnaud M."/>
            <person name="Leulier F."/>
            <person name="Tamellini A."/>
        </authorList>
    </citation>
    <scope>NUCLEOTIDE SEQUENCE [LARGE SCALE GENOMIC DNA]</scope>
    <source>
        <strain evidence="3">ASF 502</strain>
    </source>
</reference>
<dbReference type="OrthoDB" id="9806350at2"/>
<evidence type="ECO:0000259" key="1">
    <source>
        <dbReference type="Pfam" id="PF14588"/>
    </source>
</evidence>
<dbReference type="Pfam" id="PF14588">
    <property type="entry name" value="YjgF_endoribonc"/>
    <property type="match status" value="1"/>
</dbReference>
<dbReference type="AlphaFoldDB" id="A0A9X5CAM4"/>
<evidence type="ECO:0000313" key="3">
    <source>
        <dbReference type="Proteomes" id="UP000474104"/>
    </source>
</evidence>
<protein>
    <submittedName>
        <fullName evidence="2">RidA family protein</fullName>
    </submittedName>
</protein>
<dbReference type="RefSeq" id="WP_004079372.1">
    <property type="nucleotide sequence ID" value="NZ_VIRB01000120.1"/>
</dbReference>
<comment type="caution">
    <text evidence="2">The sequence shown here is derived from an EMBL/GenBank/DDBJ whole genome shotgun (WGS) entry which is preliminary data.</text>
</comment>
<dbReference type="Gene3D" id="3.30.1330.40">
    <property type="entry name" value="RutC-like"/>
    <property type="match status" value="1"/>
</dbReference>
<accession>A0A9X5CAM4</accession>
<dbReference type="PANTHER" id="PTHR43760">
    <property type="entry name" value="ENDORIBONUCLEASE-RELATED"/>
    <property type="match status" value="1"/>
</dbReference>
<name>A0A9X5CAM4_9FIRM</name>
<dbReference type="EMBL" id="VIRB01000120">
    <property type="protein sequence ID" value="NDO70861.1"/>
    <property type="molecule type" value="Genomic_DNA"/>
</dbReference>
<dbReference type="PANTHER" id="PTHR43760:SF1">
    <property type="entry name" value="ENDORIBONUCLEASE L-PSP_CHORISMATE MUTASE-LIKE DOMAIN-CONTAINING PROTEIN"/>
    <property type="match status" value="1"/>
</dbReference>
<gene>
    <name evidence="2" type="ORF">FMM80_20285</name>
</gene>
<feature type="domain" description="Endoribonuclease L-PSP/chorismate mutase-like" evidence="1">
    <location>
        <begin position="35"/>
        <end position="138"/>
    </location>
</feature>
<dbReference type="Proteomes" id="UP000474104">
    <property type="component" value="Unassembled WGS sequence"/>
</dbReference>
<dbReference type="SUPFAM" id="SSF55298">
    <property type="entry name" value="YjgF-like"/>
    <property type="match status" value="1"/>
</dbReference>
<organism evidence="2 3">
    <name type="scientific">Schaedlerella arabinosiphila</name>
    <dbReference type="NCBI Taxonomy" id="2044587"/>
    <lineage>
        <taxon>Bacteria</taxon>
        <taxon>Bacillati</taxon>
        <taxon>Bacillota</taxon>
        <taxon>Clostridia</taxon>
        <taxon>Lachnospirales</taxon>
        <taxon>Lachnospiraceae</taxon>
        <taxon>Schaedlerella</taxon>
    </lineage>
</organism>
<evidence type="ECO:0000313" key="2">
    <source>
        <dbReference type="EMBL" id="NDO70861.1"/>
    </source>
</evidence>
<dbReference type="InterPro" id="IPR013813">
    <property type="entry name" value="Endoribo_LPSP/chorism_mut-like"/>
</dbReference>
<sequence length="158" mass="17666">MINSLTENGMPFEPTYKTKRGIILMRRKEHLLYISGHGPENQITGKPIYSGRIGKELNREEGYLAARECGIIILGAVKDALGSLDRIERIVKAFGMVNCDGDFQDLDGVMDGFSDLMTEVLEERGYHARTVMGTHNLPNGNIPVEIETIIAVRDCIWN</sequence>
<dbReference type="InterPro" id="IPR035959">
    <property type="entry name" value="RutC-like_sf"/>
</dbReference>
<dbReference type="CDD" id="cd02199">
    <property type="entry name" value="YjgF_YER057c_UK114_like_1"/>
    <property type="match status" value="1"/>
</dbReference>
<proteinExistence type="predicted"/>